<dbReference type="Gene3D" id="3.30.420.10">
    <property type="entry name" value="Ribonuclease H-like superfamily/Ribonuclease H"/>
    <property type="match status" value="1"/>
</dbReference>
<dbReference type="EMBL" id="KQ414796">
    <property type="protein sequence ID" value="KOC60706.1"/>
    <property type="molecule type" value="Genomic_DNA"/>
</dbReference>
<evidence type="ECO:0000313" key="2">
    <source>
        <dbReference type="Proteomes" id="UP000053825"/>
    </source>
</evidence>
<organism evidence="1 2">
    <name type="scientific">Habropoda laboriosa</name>
    <dbReference type="NCBI Taxonomy" id="597456"/>
    <lineage>
        <taxon>Eukaryota</taxon>
        <taxon>Metazoa</taxon>
        <taxon>Ecdysozoa</taxon>
        <taxon>Arthropoda</taxon>
        <taxon>Hexapoda</taxon>
        <taxon>Insecta</taxon>
        <taxon>Pterygota</taxon>
        <taxon>Neoptera</taxon>
        <taxon>Endopterygota</taxon>
        <taxon>Hymenoptera</taxon>
        <taxon>Apocrita</taxon>
        <taxon>Aculeata</taxon>
        <taxon>Apoidea</taxon>
        <taxon>Anthophila</taxon>
        <taxon>Apidae</taxon>
        <taxon>Habropoda</taxon>
    </lineage>
</organism>
<proteinExistence type="predicted"/>
<evidence type="ECO:0000313" key="1">
    <source>
        <dbReference type="EMBL" id="KOC60706.1"/>
    </source>
</evidence>
<name>A0A0L7QQD0_9HYME</name>
<dbReference type="InterPro" id="IPR036397">
    <property type="entry name" value="RNaseH_sf"/>
</dbReference>
<feature type="non-terminal residue" evidence="1">
    <location>
        <position position="1"/>
    </location>
</feature>
<accession>A0A0L7QQD0</accession>
<sequence>SRSPYSPGLDLCNFWLFPKLKNPLKGKKFEDAENIKRNTTRQLLTIPKIDFK</sequence>
<dbReference type="Proteomes" id="UP000053825">
    <property type="component" value="Unassembled WGS sequence"/>
</dbReference>
<reference evidence="1 2" key="1">
    <citation type="submission" date="2015-07" db="EMBL/GenBank/DDBJ databases">
        <title>The genome of Habropoda laboriosa.</title>
        <authorList>
            <person name="Pan H."/>
            <person name="Kapheim K."/>
        </authorList>
    </citation>
    <scope>NUCLEOTIDE SEQUENCE [LARGE SCALE GENOMIC DNA]</scope>
    <source>
        <strain evidence="1">0110345459</strain>
    </source>
</reference>
<keyword evidence="2" id="KW-1185">Reference proteome</keyword>
<gene>
    <name evidence="1" type="ORF">WH47_07702</name>
</gene>
<dbReference type="AlphaFoldDB" id="A0A0L7QQD0"/>
<evidence type="ECO:0008006" key="3">
    <source>
        <dbReference type="Google" id="ProtNLM"/>
    </source>
</evidence>
<protein>
    <recommendedName>
        <fullName evidence="3">Histone-lysine N-methyltransferase SETMAR</fullName>
    </recommendedName>
</protein>
<dbReference type="GO" id="GO:0003676">
    <property type="term" value="F:nucleic acid binding"/>
    <property type="evidence" value="ECO:0007669"/>
    <property type="project" value="InterPro"/>
</dbReference>